<dbReference type="InterPro" id="IPR004803">
    <property type="entry name" value="TGT"/>
</dbReference>
<evidence type="ECO:0000259" key="8">
    <source>
        <dbReference type="Pfam" id="PF01702"/>
    </source>
</evidence>
<feature type="binding site" evidence="7">
    <location>
        <position position="302"/>
    </location>
    <ligand>
        <name>Zn(2+)</name>
        <dbReference type="ChEBI" id="CHEBI:29105"/>
    </ligand>
</feature>
<dbReference type="Pfam" id="PF01702">
    <property type="entry name" value="TGT"/>
    <property type="match status" value="1"/>
</dbReference>
<feature type="binding site" evidence="7">
    <location>
        <position position="214"/>
    </location>
    <ligand>
        <name>substrate</name>
    </ligand>
</feature>
<dbReference type="InterPro" id="IPR050076">
    <property type="entry name" value="ArchSynthase1/Queuine_TRR"/>
</dbReference>
<dbReference type="PANTHER" id="PTHR46499:SF1">
    <property type="entry name" value="QUEUINE TRNA-RIBOSYLTRANSFERASE"/>
    <property type="match status" value="1"/>
</dbReference>
<evidence type="ECO:0000256" key="6">
    <source>
        <dbReference type="ARBA" id="ARBA00050112"/>
    </source>
</evidence>
<dbReference type="AlphaFoldDB" id="A0A0S3QS12"/>
<feature type="binding site" evidence="7">
    <location>
        <position position="145"/>
    </location>
    <ligand>
        <name>substrate</name>
    </ligand>
</feature>
<accession>A0A0S3QS12</accession>
<dbReference type="EMBL" id="AP013035">
    <property type="protein sequence ID" value="BAT71119.1"/>
    <property type="molecule type" value="Genomic_DNA"/>
</dbReference>
<comment type="function">
    <text evidence="7">Catalyzes the base-exchange of a guanine (G) residue with the queuine precursor 7-aminomethyl-7-deazaguanine (PreQ1) at position 34 (anticodon wobble position) in tRNAs with GU(N) anticodons (tRNA-Asp, -Asn, -His and -Tyr). Catalysis occurs through a double-displacement mechanism. The nucleophile active site attacks the C1' of nucleotide 34 to detach the guanine base from the RNA, forming a covalent enzyme-RNA intermediate. The proton acceptor active site deprotonates the incoming PreQ1, allowing a nucleophilic attack on the C1' of the ribose to form the product. After dissociation, two additional enzymatic reactions on the tRNA convert PreQ1 to queuine (Q), resulting in the hypermodified nucleoside queuosine (7-(((4,5-cis-dihydroxy-2-cyclopenten-1-yl)amino)methyl)-7-deazaguanosine).</text>
</comment>
<feature type="active site" description="Nucleophile" evidence="7">
    <location>
        <position position="264"/>
    </location>
</feature>
<feature type="region of interest" description="RNA binding" evidence="7">
    <location>
        <begin position="245"/>
        <end position="251"/>
    </location>
</feature>
<comment type="cofactor">
    <cofactor evidence="7">
        <name>Zn(2+)</name>
        <dbReference type="ChEBI" id="CHEBI:29105"/>
    </cofactor>
    <text evidence="7">Binds 1 zinc ion per subunit.</text>
</comment>
<name>A0A0S3QS12_THET7</name>
<evidence type="ECO:0000313" key="9">
    <source>
        <dbReference type="EMBL" id="BAT71119.1"/>
    </source>
</evidence>
<reference evidence="10" key="1">
    <citation type="journal article" date="2018" name="Science">
        <title>A primordial and reversible TCA cycle in a facultatively chemolithoautotrophic thermophile.</title>
        <authorList>
            <person name="Nunoura T."/>
            <person name="Chikaraishi Y."/>
            <person name="Izaki R."/>
            <person name="Suwa T."/>
            <person name="Sato T."/>
            <person name="Harada T."/>
            <person name="Mori K."/>
            <person name="Kato Y."/>
            <person name="Miyazaki M."/>
            <person name="Shimamura S."/>
            <person name="Yanagawa K."/>
            <person name="Shuto A."/>
            <person name="Ohkouchi N."/>
            <person name="Fujita N."/>
            <person name="Takaki Y."/>
            <person name="Atomi H."/>
            <person name="Takai K."/>
        </authorList>
    </citation>
    <scope>NUCLEOTIDE SEQUENCE [LARGE SCALE GENOMIC DNA]</scope>
    <source>
        <strain evidence="10">DSM 17441 / JCM 13301 / NBRC 103674 / ABI70S6</strain>
    </source>
</reference>
<dbReference type="NCBIfam" id="TIGR00449">
    <property type="entry name" value="tgt_general"/>
    <property type="match status" value="1"/>
</dbReference>
<dbReference type="GO" id="GO:0008479">
    <property type="term" value="F:tRNA-guanosine(34) queuine transglycosylase activity"/>
    <property type="evidence" value="ECO:0007669"/>
    <property type="project" value="UniProtKB-UniRule"/>
</dbReference>
<keyword evidence="4 7" id="KW-0819">tRNA processing</keyword>
<dbReference type="PATRIC" id="fig|1298851.3.peg.322"/>
<dbReference type="EC" id="2.4.2.29" evidence="7"/>
<dbReference type="NCBIfam" id="TIGR00430">
    <property type="entry name" value="Q_tRNA_tgt"/>
    <property type="match status" value="1"/>
</dbReference>
<dbReference type="SUPFAM" id="SSF51713">
    <property type="entry name" value="tRNA-guanine transglycosylase"/>
    <property type="match status" value="1"/>
</dbReference>
<evidence type="ECO:0000256" key="7">
    <source>
        <dbReference type="HAMAP-Rule" id="MF_00168"/>
    </source>
</evidence>
<protein>
    <recommendedName>
        <fullName evidence="7">Queuine tRNA-ribosyltransferase</fullName>
        <ecNumber evidence="7">2.4.2.29</ecNumber>
    </recommendedName>
    <alternativeName>
        <fullName evidence="7">Guanine insertion enzyme</fullName>
    </alternativeName>
    <alternativeName>
        <fullName evidence="7">tRNA-guanine transglycosylase</fullName>
    </alternativeName>
</protein>
<dbReference type="GO" id="GO:0046872">
    <property type="term" value="F:metal ion binding"/>
    <property type="evidence" value="ECO:0007669"/>
    <property type="project" value="UniProtKB-KW"/>
</dbReference>
<evidence type="ECO:0000256" key="4">
    <source>
        <dbReference type="ARBA" id="ARBA00022694"/>
    </source>
</evidence>
<evidence type="ECO:0000256" key="3">
    <source>
        <dbReference type="ARBA" id="ARBA00022679"/>
    </source>
</evidence>
<dbReference type="Gene3D" id="3.20.20.105">
    <property type="entry name" value="Queuine tRNA-ribosyltransferase-like"/>
    <property type="match status" value="1"/>
</dbReference>
<keyword evidence="10" id="KW-1185">Reference proteome</keyword>
<comment type="pathway">
    <text evidence="1 7">tRNA modification; tRNA-queuosine biosynthesis.</text>
</comment>
<organism evidence="9 10">
    <name type="scientific">Thermosulfidibacter takaii (strain DSM 17441 / JCM 13301 / NBRC 103674 / ABI70S6)</name>
    <dbReference type="NCBI Taxonomy" id="1298851"/>
    <lineage>
        <taxon>Bacteria</taxon>
        <taxon>Pseudomonadati</taxon>
        <taxon>Thermosulfidibacterota</taxon>
        <taxon>Thermosulfidibacteria</taxon>
        <taxon>Thermosulfidibacterales</taxon>
        <taxon>Thermosulfidibacteraceae</taxon>
    </lineage>
</organism>
<dbReference type="FunFam" id="3.20.20.105:FF:000001">
    <property type="entry name" value="Queuine tRNA-ribosyltransferase"/>
    <property type="match status" value="1"/>
</dbReference>
<feature type="binding site" evidence="7">
    <location>
        <begin position="91"/>
        <end position="95"/>
    </location>
    <ligand>
        <name>substrate</name>
    </ligand>
</feature>
<dbReference type="RefSeq" id="WP_068549030.1">
    <property type="nucleotide sequence ID" value="NZ_AP013035.1"/>
</dbReference>
<evidence type="ECO:0000256" key="1">
    <source>
        <dbReference type="ARBA" id="ARBA00004691"/>
    </source>
</evidence>
<dbReference type="InterPro" id="IPR036511">
    <property type="entry name" value="TGT-like_sf"/>
</dbReference>
<comment type="subunit">
    <text evidence="7">Homodimer. Within each dimer, one monomer is responsible for RNA recognition and catalysis, while the other monomer binds to the replacement base PreQ1.</text>
</comment>
<dbReference type="STRING" id="1298851.TST_0311"/>
<feature type="binding site" evidence="7">
    <location>
        <position position="307"/>
    </location>
    <ligand>
        <name>Zn(2+)</name>
        <dbReference type="ChEBI" id="CHEBI:29105"/>
    </ligand>
</feature>
<dbReference type="OrthoDB" id="9805417at2"/>
<comment type="catalytic activity">
    <reaction evidence="6 7">
        <text>7-aminomethyl-7-carbaguanine + guanosine(34) in tRNA = 7-aminomethyl-7-carbaguanosine(34) in tRNA + guanine</text>
        <dbReference type="Rhea" id="RHEA:24104"/>
        <dbReference type="Rhea" id="RHEA-COMP:10341"/>
        <dbReference type="Rhea" id="RHEA-COMP:10342"/>
        <dbReference type="ChEBI" id="CHEBI:16235"/>
        <dbReference type="ChEBI" id="CHEBI:58703"/>
        <dbReference type="ChEBI" id="CHEBI:74269"/>
        <dbReference type="ChEBI" id="CHEBI:82833"/>
        <dbReference type="EC" id="2.4.2.29"/>
    </reaction>
</comment>
<dbReference type="KEGG" id="ttk:TST_0311"/>
<comment type="similarity">
    <text evidence="7">Belongs to the queuine tRNA-ribosyltransferase family.</text>
</comment>
<evidence type="ECO:0000313" key="10">
    <source>
        <dbReference type="Proteomes" id="UP000063234"/>
    </source>
</evidence>
<dbReference type="GO" id="GO:0008616">
    <property type="term" value="P:tRNA queuosine(34) biosynthetic process"/>
    <property type="evidence" value="ECO:0007669"/>
    <property type="project" value="UniProtKB-UniRule"/>
</dbReference>
<keyword evidence="7" id="KW-0479">Metal-binding</keyword>
<feature type="domain" description="tRNA-guanine(15) transglycosylase-like" evidence="8">
    <location>
        <begin position="12"/>
        <end position="366"/>
    </location>
</feature>
<feature type="binding site" evidence="7">
    <location>
        <position position="187"/>
    </location>
    <ligand>
        <name>substrate</name>
    </ligand>
</feature>
<dbReference type="GO" id="GO:0005829">
    <property type="term" value="C:cytosol"/>
    <property type="evidence" value="ECO:0007669"/>
    <property type="project" value="TreeGrafter"/>
</dbReference>
<dbReference type="HAMAP" id="MF_00168">
    <property type="entry name" value="Q_tRNA_Tgt"/>
    <property type="match status" value="1"/>
</dbReference>
<keyword evidence="7" id="KW-0862">Zinc</keyword>
<feature type="binding site" evidence="7">
    <location>
        <position position="333"/>
    </location>
    <ligand>
        <name>Zn(2+)</name>
        <dbReference type="ChEBI" id="CHEBI:29105"/>
    </ligand>
</feature>
<feature type="active site" description="Proton acceptor" evidence="7">
    <location>
        <position position="91"/>
    </location>
</feature>
<dbReference type="InterPro" id="IPR002616">
    <property type="entry name" value="tRNA_ribo_trans-like"/>
</dbReference>
<proteinExistence type="inferred from homology"/>
<dbReference type="Proteomes" id="UP000063234">
    <property type="component" value="Chromosome"/>
</dbReference>
<gene>
    <name evidence="7 9" type="primary">tgt</name>
    <name evidence="9" type="ORF">TST_0311</name>
</gene>
<keyword evidence="3 7" id="KW-0808">Transferase</keyword>
<feature type="region of interest" description="RNA binding; important for wobble base 34 recognition" evidence="7">
    <location>
        <begin position="269"/>
        <end position="273"/>
    </location>
</feature>
<keyword evidence="2 7" id="KW-0328">Glycosyltransferase</keyword>
<evidence type="ECO:0000256" key="2">
    <source>
        <dbReference type="ARBA" id="ARBA00022676"/>
    </source>
</evidence>
<keyword evidence="5 7" id="KW-0671">Queuosine biosynthesis</keyword>
<evidence type="ECO:0000256" key="5">
    <source>
        <dbReference type="ARBA" id="ARBA00022785"/>
    </source>
</evidence>
<sequence>MKFSVFKEDVTTKARIGVIETPRYIAKTPIFMPVGTLGTVKTLSPQELKELGATIILGNTYHLYLRPGVEIIGKLGGLHKFASWNRLILTDSGGFQVHSLSPLRKIKEDGVEFRSHLDGSTHFFTPEEVIRIQCVLGSDFVMPLDWCVSYPASEVEVGKSVKLTIAWAIRSKECPLQSHQSLFAIVQGGMAESLRRYCAQVLVDMDFPGYAIGGLSVGEPKNLMWEMIEFTASLLPKDKPRYLMGVGKPEDIVFAVMCGVDMFDCVLPTRCARNGLLFTSKGKLRIKNNPYRDQDIPVDEDCDCYTCRNFSRAYLRHLFVNDEILALRLNTIHNVHFYMRLMEEIRSRIASGTFNQWARRFIEEYPSLEAT</sequence>
<dbReference type="PANTHER" id="PTHR46499">
    <property type="entry name" value="QUEUINE TRNA-RIBOSYLTRANSFERASE"/>
    <property type="match status" value="1"/>
</dbReference>
<dbReference type="UniPathway" id="UPA00392"/>
<feature type="binding site" evidence="7">
    <location>
        <position position="304"/>
    </location>
    <ligand>
        <name>Zn(2+)</name>
        <dbReference type="ChEBI" id="CHEBI:29105"/>
    </ligand>
</feature>